<gene>
    <name evidence="7" type="ORF">XNOV1_A027637</name>
</gene>
<name>A0AAV1G6V6_XYRNO</name>
<dbReference type="InterPro" id="IPR015012">
    <property type="entry name" value="Phe_ZIP"/>
</dbReference>
<sequence length="735" mass="80067">MNGNTIHPANTTTTTGGGPGLAAPPRGWREFCELHAIATARQLAGHYQSFARERPQHDVLPPETFSKQFTDLFQQHFCCEVDKDGAPLSQSTGSTATSNASSTAPVATSLPLEGLIGRLRITSLSGVQDYREAGRPSVGAAPFNVVSPKVEPVVLRREQEQPLRCAAGSSLSGNPVVLRGSNRSTIGGSLLIRSRSNEEISGTDRRQVSERYSSDSSASIPAHADVTHFSVSQIRQTVRRLLKKRPVPSPPSSQDLSLSNPTSNNNSSPPNNTDRVGNVSSPNEEVSSSPSSSHLSCLNSEAVPPASSLVAGVASNFLDRFRRLRGGSMRQRRSEVSGCCKEGTLRYLLVDDTISDSQPRWQRCRLLVRRIRDTQGGGGRGGGGERYQLELYDPPKASSPKLTTHCSDIQEVRRCNRLEMPDNLNTFVLKVNRGSLIFETDNDQQVSSWTTELKECISNRSGSVDLEPLPSPADSPAPANHRGSLDLGNQSQVTFNLPEQVAQKTDHFLFSYPWFHGPISRVKAAYLVQSSGPEGHGVFLVRQSETRRGDYVLTFNYQGKAKHLRLSLTEWGQCRVQHLRFPSVMDMLSHFRLFPIPLECGAAGAVTLSSYVVAGSSPPSQGQLSGALLVPFSLHRWSSEPSLAHCSLARCSAPGTATSTSSPSSVSHQGTHHSARTNPAPNPPPSALAPLRRSESVGRRPLLRHNPHLPQRDSDYELEPERGRKRAIDNQYMLL</sequence>
<dbReference type="GO" id="GO:0005068">
    <property type="term" value="F:transmembrane receptor protein tyrosine kinase adaptor activity"/>
    <property type="evidence" value="ECO:0007669"/>
    <property type="project" value="TreeGrafter"/>
</dbReference>
<feature type="compositionally biased region" description="Basic and acidic residues" evidence="5">
    <location>
        <begin position="197"/>
        <end position="213"/>
    </location>
</feature>
<reference evidence="7" key="1">
    <citation type="submission" date="2023-08" db="EMBL/GenBank/DDBJ databases">
        <authorList>
            <person name="Alioto T."/>
            <person name="Alioto T."/>
            <person name="Gomez Garrido J."/>
        </authorList>
    </citation>
    <scope>NUCLEOTIDE SEQUENCE</scope>
</reference>
<keyword evidence="3 4" id="KW-0727">SH2 domain</keyword>
<dbReference type="SUPFAM" id="SSF50729">
    <property type="entry name" value="PH domain-like"/>
    <property type="match status" value="1"/>
</dbReference>
<dbReference type="PANTHER" id="PTHR10872">
    <property type="entry name" value="SH2B ADAPTER PROTEIN"/>
    <property type="match status" value="1"/>
</dbReference>
<keyword evidence="8" id="KW-1185">Reference proteome</keyword>
<dbReference type="InterPro" id="IPR011993">
    <property type="entry name" value="PH-like_dom_sf"/>
</dbReference>
<dbReference type="GO" id="GO:0035556">
    <property type="term" value="P:intracellular signal transduction"/>
    <property type="evidence" value="ECO:0007669"/>
    <property type="project" value="TreeGrafter"/>
</dbReference>
<feature type="region of interest" description="Disordered" evidence="5">
    <location>
        <begin position="654"/>
        <end position="724"/>
    </location>
</feature>
<feature type="domain" description="SH2" evidence="6">
    <location>
        <begin position="514"/>
        <end position="592"/>
    </location>
</feature>
<dbReference type="FunFam" id="3.30.505.10:FF:000008">
    <property type="entry name" value="SH2B adapter protein 1 isoform 2"/>
    <property type="match status" value="1"/>
</dbReference>
<dbReference type="SMART" id="SM00233">
    <property type="entry name" value="PH"/>
    <property type="match status" value="1"/>
</dbReference>
<comment type="similarity">
    <text evidence="1">Belongs to the SH2B adapter family.</text>
</comment>
<evidence type="ECO:0000256" key="5">
    <source>
        <dbReference type="SAM" id="MobiDB-lite"/>
    </source>
</evidence>
<feature type="compositionally biased region" description="Low complexity" evidence="5">
    <location>
        <begin position="654"/>
        <end position="669"/>
    </location>
</feature>
<evidence type="ECO:0000256" key="4">
    <source>
        <dbReference type="PROSITE-ProRule" id="PRU00191"/>
    </source>
</evidence>
<evidence type="ECO:0000256" key="2">
    <source>
        <dbReference type="ARBA" id="ARBA00022553"/>
    </source>
</evidence>
<dbReference type="PROSITE" id="PS50001">
    <property type="entry name" value="SH2"/>
    <property type="match status" value="1"/>
</dbReference>
<evidence type="ECO:0000256" key="1">
    <source>
        <dbReference type="ARBA" id="ARBA00010220"/>
    </source>
</evidence>
<dbReference type="FunFam" id="2.30.29.30:FF:000639">
    <property type="entry name" value="SH2B adaptor protein 3"/>
    <property type="match status" value="1"/>
</dbReference>
<dbReference type="Pfam" id="PF08916">
    <property type="entry name" value="Phe_ZIP"/>
    <property type="match status" value="1"/>
</dbReference>
<dbReference type="GO" id="GO:0005886">
    <property type="term" value="C:plasma membrane"/>
    <property type="evidence" value="ECO:0007669"/>
    <property type="project" value="TreeGrafter"/>
</dbReference>
<dbReference type="InterPro" id="IPR036860">
    <property type="entry name" value="SH2_dom_sf"/>
</dbReference>
<dbReference type="PRINTS" id="PR00401">
    <property type="entry name" value="SH2DOMAIN"/>
</dbReference>
<dbReference type="EMBL" id="OY660875">
    <property type="protein sequence ID" value="CAJ1069078.1"/>
    <property type="molecule type" value="Genomic_DNA"/>
</dbReference>
<evidence type="ECO:0000256" key="3">
    <source>
        <dbReference type="ARBA" id="ARBA00022999"/>
    </source>
</evidence>
<protein>
    <submittedName>
        <fullName evidence="7">SH2B adapter protein 3</fullName>
    </submittedName>
</protein>
<organism evidence="7 8">
    <name type="scientific">Xyrichtys novacula</name>
    <name type="common">Pearly razorfish</name>
    <name type="synonym">Hemipteronotus novacula</name>
    <dbReference type="NCBI Taxonomy" id="13765"/>
    <lineage>
        <taxon>Eukaryota</taxon>
        <taxon>Metazoa</taxon>
        <taxon>Chordata</taxon>
        <taxon>Craniata</taxon>
        <taxon>Vertebrata</taxon>
        <taxon>Euteleostomi</taxon>
        <taxon>Actinopterygii</taxon>
        <taxon>Neopterygii</taxon>
        <taxon>Teleostei</taxon>
        <taxon>Neoteleostei</taxon>
        <taxon>Acanthomorphata</taxon>
        <taxon>Eupercaria</taxon>
        <taxon>Labriformes</taxon>
        <taxon>Labridae</taxon>
        <taxon>Xyrichtys</taxon>
    </lineage>
</organism>
<dbReference type="InterPro" id="IPR001849">
    <property type="entry name" value="PH_domain"/>
</dbReference>
<feature type="region of interest" description="Disordered" evidence="5">
    <location>
        <begin position="1"/>
        <end position="24"/>
    </location>
</feature>
<dbReference type="Proteomes" id="UP001178508">
    <property type="component" value="Chromosome 12"/>
</dbReference>
<dbReference type="SUPFAM" id="SSF109805">
    <property type="entry name" value="Phenylalanine zipper"/>
    <property type="match status" value="1"/>
</dbReference>
<feature type="compositionally biased region" description="Low complexity" evidence="5">
    <location>
        <begin position="252"/>
        <end position="293"/>
    </location>
</feature>
<proteinExistence type="inferred from homology"/>
<evidence type="ECO:0000313" key="7">
    <source>
        <dbReference type="EMBL" id="CAJ1069078.1"/>
    </source>
</evidence>
<dbReference type="Gene3D" id="6.10.140.110">
    <property type="match status" value="1"/>
</dbReference>
<dbReference type="Pfam" id="PF00017">
    <property type="entry name" value="SH2"/>
    <property type="match status" value="1"/>
</dbReference>
<dbReference type="InterPro" id="IPR000980">
    <property type="entry name" value="SH2"/>
</dbReference>
<feature type="region of interest" description="Disordered" evidence="5">
    <location>
        <begin position="461"/>
        <end position="488"/>
    </location>
</feature>
<dbReference type="PANTHER" id="PTHR10872:SF1">
    <property type="entry name" value="SH2B ADAPTER PROTEIN 3"/>
    <property type="match status" value="1"/>
</dbReference>
<feature type="region of interest" description="Disordered" evidence="5">
    <location>
        <begin position="243"/>
        <end position="299"/>
    </location>
</feature>
<dbReference type="InterPro" id="IPR036290">
    <property type="entry name" value="Phe_ZIP_sf"/>
</dbReference>
<keyword evidence="2" id="KW-0597">Phosphoprotein</keyword>
<dbReference type="SUPFAM" id="SSF55550">
    <property type="entry name" value="SH2 domain"/>
    <property type="match status" value="1"/>
</dbReference>
<dbReference type="Gene3D" id="2.30.29.30">
    <property type="entry name" value="Pleckstrin-homology domain (PH domain)/Phosphotyrosine-binding domain (PTB)"/>
    <property type="match status" value="1"/>
</dbReference>
<dbReference type="SMART" id="SM00252">
    <property type="entry name" value="SH2"/>
    <property type="match status" value="1"/>
</dbReference>
<feature type="compositionally biased region" description="Basic and acidic residues" evidence="5">
    <location>
        <begin position="710"/>
        <end position="724"/>
    </location>
</feature>
<evidence type="ECO:0000313" key="8">
    <source>
        <dbReference type="Proteomes" id="UP001178508"/>
    </source>
</evidence>
<dbReference type="InterPro" id="IPR030523">
    <property type="entry name" value="SH2B"/>
</dbReference>
<dbReference type="CDD" id="cd01231">
    <property type="entry name" value="PH_SH2B_family"/>
    <property type="match status" value="1"/>
</dbReference>
<dbReference type="Gene3D" id="3.30.505.10">
    <property type="entry name" value="SH2 domain"/>
    <property type="match status" value="1"/>
</dbReference>
<accession>A0AAV1G6V6</accession>
<feature type="region of interest" description="Disordered" evidence="5">
    <location>
        <begin position="197"/>
        <end position="221"/>
    </location>
</feature>
<evidence type="ECO:0000259" key="6">
    <source>
        <dbReference type="PROSITE" id="PS50001"/>
    </source>
</evidence>
<dbReference type="AlphaFoldDB" id="A0AAV1G6V6"/>